<sequence>MRYSILAAPIALAASVSAATSVSAGQYATSYTTQVVSTLTTYCSSATSLSINGKIITVTGATTLTITDVSFVALLGLAAYLL</sequence>
<name>A0A8H6CHC9_9LECA</name>
<feature type="signal peptide" evidence="1">
    <location>
        <begin position="1"/>
        <end position="18"/>
    </location>
</feature>
<gene>
    <name evidence="2" type="ORF">HO133_000232</name>
</gene>
<evidence type="ECO:0000313" key="2">
    <source>
        <dbReference type="EMBL" id="KAF6223390.1"/>
    </source>
</evidence>
<organism evidence="2 3">
    <name type="scientific">Letharia lupina</name>
    <dbReference type="NCBI Taxonomy" id="560253"/>
    <lineage>
        <taxon>Eukaryota</taxon>
        <taxon>Fungi</taxon>
        <taxon>Dikarya</taxon>
        <taxon>Ascomycota</taxon>
        <taxon>Pezizomycotina</taxon>
        <taxon>Lecanoromycetes</taxon>
        <taxon>OSLEUM clade</taxon>
        <taxon>Lecanoromycetidae</taxon>
        <taxon>Lecanorales</taxon>
        <taxon>Lecanorineae</taxon>
        <taxon>Parmeliaceae</taxon>
        <taxon>Letharia</taxon>
    </lineage>
</organism>
<feature type="chain" id="PRO_5034864877" evidence="1">
    <location>
        <begin position="19"/>
        <end position="82"/>
    </location>
</feature>
<evidence type="ECO:0000256" key="1">
    <source>
        <dbReference type="SAM" id="SignalP"/>
    </source>
</evidence>
<proteinExistence type="predicted"/>
<dbReference type="GeneID" id="59328651"/>
<comment type="caution">
    <text evidence="2">The sequence shown here is derived from an EMBL/GenBank/DDBJ whole genome shotgun (WGS) entry which is preliminary data.</text>
</comment>
<dbReference type="Proteomes" id="UP000593566">
    <property type="component" value="Unassembled WGS sequence"/>
</dbReference>
<reference evidence="2 3" key="1">
    <citation type="journal article" date="2020" name="Genomics">
        <title>Complete, high-quality genomes from long-read metagenomic sequencing of two wolf lichen thalli reveals enigmatic genome architecture.</title>
        <authorList>
            <person name="McKenzie S.K."/>
            <person name="Walston R.F."/>
            <person name="Allen J.L."/>
        </authorList>
    </citation>
    <scope>NUCLEOTIDE SEQUENCE [LARGE SCALE GENOMIC DNA]</scope>
    <source>
        <strain evidence="2">WasteWater1</strain>
    </source>
</reference>
<keyword evidence="1" id="KW-0732">Signal</keyword>
<keyword evidence="3" id="KW-1185">Reference proteome</keyword>
<dbReference type="RefSeq" id="XP_037152607.1">
    <property type="nucleotide sequence ID" value="XM_037291172.1"/>
</dbReference>
<protein>
    <submittedName>
        <fullName evidence="2">Uncharacterized protein</fullName>
    </submittedName>
</protein>
<dbReference type="AlphaFoldDB" id="A0A8H6CHC9"/>
<evidence type="ECO:0000313" key="3">
    <source>
        <dbReference type="Proteomes" id="UP000593566"/>
    </source>
</evidence>
<accession>A0A8H6CHC9</accession>
<dbReference type="EMBL" id="JACCJB010000010">
    <property type="protein sequence ID" value="KAF6223390.1"/>
    <property type="molecule type" value="Genomic_DNA"/>
</dbReference>